<accession>Q2QUK0</accession>
<evidence type="ECO:0000256" key="2">
    <source>
        <dbReference type="SAM" id="MobiDB-lite"/>
    </source>
</evidence>
<reference evidence="5" key="2">
    <citation type="submission" date="2005-04" db="EMBL/GenBank/DDBJ databases">
        <authorList>
            <person name="Buell C.R."/>
            <person name="Wing R.A."/>
            <person name="McCombie W.A."/>
            <person name="Ouyang S."/>
        </authorList>
    </citation>
    <scope>NUCLEOTIDE SEQUENCE</scope>
</reference>
<proteinExistence type="predicted"/>
<gene>
    <name evidence="5" type="ordered locus">LOC_Os12g16000</name>
</gene>
<evidence type="ECO:0000259" key="4">
    <source>
        <dbReference type="Pfam" id="PF13960"/>
    </source>
</evidence>
<dbReference type="InterPro" id="IPR025452">
    <property type="entry name" value="DUF4218"/>
</dbReference>
<dbReference type="PANTHER" id="PTHR10775:SF185">
    <property type="entry name" value="OS08G0208400 PROTEIN"/>
    <property type="match status" value="1"/>
</dbReference>
<dbReference type="InterPro" id="IPR004242">
    <property type="entry name" value="Transposase_21"/>
</dbReference>
<organism evidence="5">
    <name type="scientific">Oryza sativa subsp. japonica</name>
    <name type="common">Rice</name>
    <dbReference type="NCBI Taxonomy" id="39947"/>
    <lineage>
        <taxon>Eukaryota</taxon>
        <taxon>Viridiplantae</taxon>
        <taxon>Streptophyta</taxon>
        <taxon>Embryophyta</taxon>
        <taxon>Tracheophyta</taxon>
        <taxon>Spermatophyta</taxon>
        <taxon>Magnoliopsida</taxon>
        <taxon>Liliopsida</taxon>
        <taxon>Poales</taxon>
        <taxon>Poaceae</taxon>
        <taxon>BOP clade</taxon>
        <taxon>Oryzoideae</taxon>
        <taxon>Oryzeae</taxon>
        <taxon>Oryzinae</taxon>
        <taxon>Oryza</taxon>
        <taxon>Oryza sativa</taxon>
    </lineage>
</organism>
<dbReference type="Pfam" id="PF02992">
    <property type="entry name" value="Transposase_21"/>
    <property type="match status" value="1"/>
</dbReference>
<sequence length="1118" mass="128787">MWRRPIGVCQSALTGLWPVTGGWDGWQRTHVPPYVKRSGGRLSLDPTLYTWQSRLLLDPTLYMQHRCLNHTSLPQQEMHDHIHIFGMSSTYTRWIYHGELVDTEDVEYLEQVHETNHNEGTDVGGYEPEDDNGVPELIGELYTAAGEDGQPPRFARILEDAKQVLCPGSNHSRFSFLVRLLHIKSYYRISNTAFTELLKLLSSAFPQCQLPKSYDEAKKYLRELGLGYVSIHVCKNNCVLFRKEYANMDLCPICGESRWEDGVGDRKVPRKVLRHFPLIPRLKRIFASKRTAEDTQWHKIKRKPVDNEMSHAADGEAWKDFDRKYRTFAEDARNMRLAIATDGFNPFGKVSNSYSMWPALVMPLNLPPWESVDPSNCIMSLLIPGPTSPGKDFDLFLEPLIEELLELWIGVSTYDAFSARKFNLRAAMLWCIHDYPALSTLSGRTTKGYYACIHCDKNSLSRALRNKIGYFGHRCFLPRTHAWRRSHAFDGHHENQVEPGKFSTDEVLEQLEKVKDVRPGKHDTSKKRKRGEDEGPLIYSRKVSLCKLPYWKDLLLPQNLDVMHIEKNICDNILGTLLKIEGKTKDTVNSRIDLHDMNIRHNLHLQQDGNSVRIPQARYVLKKEQRIEFCNFLKGVKYPHGYAANLARCISSDGSKVQGLKTHDCHVLLQRIIPAGIRGFVDKDIYEAIAELGNFFRELCSRNLRIDVLKRLKKDIPLILCKLEKIFPLAFFDVMVHLAVHLPDEALLRGPVQYGWMARPEGSIAEAYVASDTLTFCSRYMEDVDTRFNRDARHGDGPLDGNSSVFMHDVKLIGSTRIQYMEDEIMDKLVCMHREELEKEDAHDVDRRLEKGFARWFKTHIRKLRKENPGVVSEALFALSCGPDLRVKSCASCIVNGVRYSTVDREKYLQTQNSGVMVDGTHEGDNIEFYGVLREILELQYNSDLDIYRSVVLFRCDWFNQVGKTRGVRDDGHFKSINIQSFWYKDDPFILATQSKKIFYLQDTSLGNEWRIVQKFEHRNMYNVSEKDDHIFDVHQDDNCSDTEHEVHEGNADEDLDHLQEDGEVTIIEANLEDLNNQANLTEDSRDDADEDDTILQYCSDIGNGNAEDDMPEDTDDD</sequence>
<feature type="domain" description="DUF4216" evidence="3">
    <location>
        <begin position="937"/>
        <end position="1013"/>
    </location>
</feature>
<reference evidence="5" key="3">
    <citation type="submission" date="2006-01" db="EMBL/GenBank/DDBJ databases">
        <authorList>
            <person name="Buell R."/>
        </authorList>
    </citation>
    <scope>NUCLEOTIDE SEQUENCE</scope>
</reference>
<dbReference type="Pfam" id="PF13952">
    <property type="entry name" value="DUF4216"/>
    <property type="match status" value="1"/>
</dbReference>
<dbReference type="PANTHER" id="PTHR10775">
    <property type="entry name" value="OS08G0208400 PROTEIN"/>
    <property type="match status" value="1"/>
</dbReference>
<dbReference type="InterPro" id="IPR025312">
    <property type="entry name" value="DUF4216"/>
</dbReference>
<feature type="domain" description="DUF4218" evidence="4">
    <location>
        <begin position="699"/>
        <end position="793"/>
    </location>
</feature>
<feature type="region of interest" description="Disordered" evidence="2">
    <location>
        <begin position="513"/>
        <end position="532"/>
    </location>
</feature>
<feature type="region of interest" description="Disordered" evidence="2">
    <location>
        <begin position="1099"/>
        <end position="1118"/>
    </location>
</feature>
<feature type="compositionally biased region" description="Acidic residues" evidence="2">
    <location>
        <begin position="1107"/>
        <end position="1118"/>
    </location>
</feature>
<feature type="coiled-coil region" evidence="1">
    <location>
        <begin position="1065"/>
        <end position="1092"/>
    </location>
</feature>
<evidence type="ECO:0000259" key="3">
    <source>
        <dbReference type="Pfam" id="PF13952"/>
    </source>
</evidence>
<evidence type="ECO:0000313" key="5">
    <source>
        <dbReference type="EMBL" id="ABA97336.1"/>
    </source>
</evidence>
<dbReference type="AlphaFoldDB" id="Q2QUK0"/>
<keyword evidence="1" id="KW-0175">Coiled coil</keyword>
<feature type="compositionally biased region" description="Basic and acidic residues" evidence="2">
    <location>
        <begin position="513"/>
        <end position="523"/>
    </location>
</feature>
<protein>
    <submittedName>
        <fullName evidence="5">Transposon protein, putative, CACTA, En/Spm sub-class</fullName>
    </submittedName>
</protein>
<reference evidence="5" key="1">
    <citation type="journal article" date="2005" name="BMC Biol.">
        <title>The sequence of rice chromosomes 11 and 12, rich in disease resistance genes and recent gene duplications.</title>
        <authorList>
            <consortium name="The rice chromosomes 11 and 12 sequencing consortia"/>
        </authorList>
    </citation>
    <scope>NUCLEOTIDE SEQUENCE [LARGE SCALE GENOMIC DNA]</scope>
</reference>
<evidence type="ECO:0000256" key="1">
    <source>
        <dbReference type="SAM" id="Coils"/>
    </source>
</evidence>
<name>Q2QUK0_ORYSJ</name>
<dbReference type="Pfam" id="PF13960">
    <property type="entry name" value="DUF4218"/>
    <property type="match status" value="1"/>
</dbReference>
<dbReference type="EMBL" id="DP000011">
    <property type="protein sequence ID" value="ABA97336.1"/>
    <property type="molecule type" value="Genomic_DNA"/>
</dbReference>